<dbReference type="Pfam" id="PF10975">
    <property type="entry name" value="DUF2802"/>
    <property type="match status" value="1"/>
</dbReference>
<feature type="transmembrane region" description="Helical" evidence="2">
    <location>
        <begin position="12"/>
        <end position="35"/>
    </location>
</feature>
<dbReference type="Proteomes" id="UP001156870">
    <property type="component" value="Unassembled WGS sequence"/>
</dbReference>
<keyword evidence="4" id="KW-1185">Reference proteome</keyword>
<accession>A0AA37T4J0</accession>
<comment type="caution">
    <text evidence="3">The sequence shown here is derived from an EMBL/GenBank/DDBJ whole genome shotgun (WGS) entry which is preliminary data.</text>
</comment>
<dbReference type="AlphaFoldDB" id="A0AA37T4J0"/>
<feature type="compositionally biased region" description="Polar residues" evidence="1">
    <location>
        <begin position="118"/>
        <end position="151"/>
    </location>
</feature>
<keyword evidence="2" id="KW-1133">Transmembrane helix</keyword>
<dbReference type="InterPro" id="IPR021244">
    <property type="entry name" value="DUF2802"/>
</dbReference>
<feature type="region of interest" description="Disordered" evidence="1">
    <location>
        <begin position="80"/>
        <end position="167"/>
    </location>
</feature>
<dbReference type="RefSeq" id="WP_232594402.1">
    <property type="nucleotide sequence ID" value="NZ_BSPD01000064.1"/>
</dbReference>
<evidence type="ECO:0000313" key="3">
    <source>
        <dbReference type="EMBL" id="GLS26993.1"/>
    </source>
</evidence>
<sequence length="208" mass="22350">MLTLAEFAQPESVAMAVVVSWLALALVLAGFYMLYQQHRATVKAYRRLQLEIDAINTNAVGVGRKVVSVEQKVASALLSLRSSAPQTSSHSDGRYKSNEAQTVNQQSSISNAINSYSTGSQLTHPSHPQSISRQSTNRQSTNQQPGNSQRASEIRPEPSHSEAASSGAYGMASRLLTQGVGVNEVARRCGLSVAEANIMRLVHQRSAG</sequence>
<evidence type="ECO:0000256" key="2">
    <source>
        <dbReference type="SAM" id="Phobius"/>
    </source>
</evidence>
<reference evidence="3 4" key="1">
    <citation type="journal article" date="2014" name="Int. J. Syst. Evol. Microbiol.">
        <title>Complete genome sequence of Corynebacterium casei LMG S-19264T (=DSM 44701T), isolated from a smear-ripened cheese.</title>
        <authorList>
            <consortium name="US DOE Joint Genome Institute (JGI-PGF)"/>
            <person name="Walter F."/>
            <person name="Albersmeier A."/>
            <person name="Kalinowski J."/>
            <person name="Ruckert C."/>
        </authorList>
    </citation>
    <scope>NUCLEOTIDE SEQUENCE [LARGE SCALE GENOMIC DNA]</scope>
    <source>
        <strain evidence="3 4">NBRC 110095</strain>
    </source>
</reference>
<feature type="compositionally biased region" description="Low complexity" evidence="1">
    <location>
        <begin position="104"/>
        <end position="117"/>
    </location>
</feature>
<gene>
    <name evidence="3" type="ORF">GCM10007877_27120</name>
</gene>
<proteinExistence type="predicted"/>
<protein>
    <recommendedName>
        <fullName evidence="5">DUF2802 domain-containing protein</fullName>
    </recommendedName>
</protein>
<name>A0AA37T4J0_9GAMM</name>
<evidence type="ECO:0000313" key="4">
    <source>
        <dbReference type="Proteomes" id="UP001156870"/>
    </source>
</evidence>
<organism evidence="3 4">
    <name type="scientific">Marinibactrum halimedae</name>
    <dbReference type="NCBI Taxonomy" id="1444977"/>
    <lineage>
        <taxon>Bacteria</taxon>
        <taxon>Pseudomonadati</taxon>
        <taxon>Pseudomonadota</taxon>
        <taxon>Gammaproteobacteria</taxon>
        <taxon>Cellvibrionales</taxon>
        <taxon>Cellvibrionaceae</taxon>
        <taxon>Marinibactrum</taxon>
    </lineage>
</organism>
<dbReference type="EMBL" id="BSPD01000064">
    <property type="protein sequence ID" value="GLS26993.1"/>
    <property type="molecule type" value="Genomic_DNA"/>
</dbReference>
<evidence type="ECO:0000256" key="1">
    <source>
        <dbReference type="SAM" id="MobiDB-lite"/>
    </source>
</evidence>
<keyword evidence="2" id="KW-0472">Membrane</keyword>
<evidence type="ECO:0008006" key="5">
    <source>
        <dbReference type="Google" id="ProtNLM"/>
    </source>
</evidence>
<keyword evidence="2" id="KW-0812">Transmembrane</keyword>